<dbReference type="AlphaFoldDB" id="A0A7S0YIG3"/>
<protein>
    <submittedName>
        <fullName evidence="1">Uncharacterized protein</fullName>
    </submittedName>
</protein>
<organism evidence="1">
    <name type="scientific">Polytomella parva</name>
    <dbReference type="NCBI Taxonomy" id="51329"/>
    <lineage>
        <taxon>Eukaryota</taxon>
        <taxon>Viridiplantae</taxon>
        <taxon>Chlorophyta</taxon>
        <taxon>core chlorophytes</taxon>
        <taxon>Chlorophyceae</taxon>
        <taxon>CS clade</taxon>
        <taxon>Chlamydomonadales</taxon>
        <taxon>Chlamydomonadaceae</taxon>
        <taxon>Polytomella</taxon>
    </lineage>
</organism>
<evidence type="ECO:0000313" key="1">
    <source>
        <dbReference type="EMBL" id="CAD8777915.1"/>
    </source>
</evidence>
<name>A0A7S0YIG3_9CHLO</name>
<accession>A0A7S0YIG3</accession>
<sequence>MAAPLIQNIGGKEQKTTCEISVLQNHKGKKRKGGRRRYNGVTYKTLNPNRNKVTLTRGDETSRSGSLRLEAAEPLSTIIENLQGSFLSLDHGENASFVQASTLAMYSNGQSSFQIQLEGCDTENVFYDYQPSAESVIMDSCLSGSGTRGPYSYFDPSSLLKMRGFVGNSSNTSANNVGGSNKNLSILGDFGRESGAMNTNLESNKWLNVCKNPLSPNQLHRTKEDLPIKPDLSTFSSSSDVRDNSSLNIVATSQSEDKCTGISAITAAAAELEVDVVDEDIPGVVITCCALGSMSRRSRRHSFDWEMLDSVVLTDDMGEDESATVVQDDEELGFVVVG</sequence>
<reference evidence="1" key="1">
    <citation type="submission" date="2021-01" db="EMBL/GenBank/DDBJ databases">
        <authorList>
            <person name="Corre E."/>
            <person name="Pelletier E."/>
            <person name="Niang G."/>
            <person name="Scheremetjew M."/>
            <person name="Finn R."/>
            <person name="Kale V."/>
            <person name="Holt S."/>
            <person name="Cochrane G."/>
            <person name="Meng A."/>
            <person name="Brown T."/>
            <person name="Cohen L."/>
        </authorList>
    </citation>
    <scope>NUCLEOTIDE SEQUENCE</scope>
    <source>
        <strain evidence="1">SAG 63-3</strain>
    </source>
</reference>
<proteinExistence type="predicted"/>
<dbReference type="EMBL" id="HBFM01020519">
    <property type="protein sequence ID" value="CAD8777915.1"/>
    <property type="molecule type" value="Transcribed_RNA"/>
</dbReference>
<gene>
    <name evidence="1" type="ORF">PPAR00522_LOCUS13355</name>
</gene>